<dbReference type="InterPro" id="IPR005829">
    <property type="entry name" value="Sugar_transporter_CS"/>
</dbReference>
<dbReference type="InterPro" id="IPR020846">
    <property type="entry name" value="MFS_dom"/>
</dbReference>
<comment type="caution">
    <text evidence="9">The sequence shown here is derived from an EMBL/GenBank/DDBJ whole genome shotgun (WGS) entry which is preliminary data.</text>
</comment>
<dbReference type="InterPro" id="IPR036259">
    <property type="entry name" value="MFS_trans_sf"/>
</dbReference>
<evidence type="ECO:0000256" key="3">
    <source>
        <dbReference type="ARBA" id="ARBA00022448"/>
    </source>
</evidence>
<keyword evidence="5 7" id="KW-1133">Transmembrane helix</keyword>
<dbReference type="Pfam" id="PF00083">
    <property type="entry name" value="Sugar_tr"/>
    <property type="match status" value="1"/>
</dbReference>
<evidence type="ECO:0000256" key="2">
    <source>
        <dbReference type="ARBA" id="ARBA00010992"/>
    </source>
</evidence>
<evidence type="ECO:0000313" key="9">
    <source>
        <dbReference type="EMBL" id="KAF4465321.1"/>
    </source>
</evidence>
<dbReference type="PROSITE" id="PS50850">
    <property type="entry name" value="MFS"/>
    <property type="match status" value="1"/>
</dbReference>
<feature type="transmembrane region" description="Helical" evidence="7">
    <location>
        <begin position="458"/>
        <end position="476"/>
    </location>
</feature>
<keyword evidence="9" id="KW-0762">Sugar transport</keyword>
<dbReference type="InterPro" id="IPR005828">
    <property type="entry name" value="MFS_sugar_transport-like"/>
</dbReference>
<gene>
    <name evidence="9" type="ORF">FALBO_7833</name>
</gene>
<feature type="transmembrane region" description="Helical" evidence="7">
    <location>
        <begin position="710"/>
        <end position="732"/>
    </location>
</feature>
<dbReference type="PROSITE" id="PS00217">
    <property type="entry name" value="SUGAR_TRANSPORT_2"/>
    <property type="match status" value="1"/>
</dbReference>
<feature type="transmembrane region" description="Helical" evidence="7">
    <location>
        <begin position="399"/>
        <end position="417"/>
    </location>
</feature>
<keyword evidence="6 7" id="KW-0472">Membrane</keyword>
<feature type="transmembrane region" description="Helical" evidence="7">
    <location>
        <begin position="429"/>
        <end position="446"/>
    </location>
</feature>
<dbReference type="Gene3D" id="1.20.1250.20">
    <property type="entry name" value="MFS general substrate transporter like domains"/>
    <property type="match status" value="1"/>
</dbReference>
<dbReference type="GO" id="GO:0005351">
    <property type="term" value="F:carbohydrate:proton symporter activity"/>
    <property type="evidence" value="ECO:0007669"/>
    <property type="project" value="TreeGrafter"/>
</dbReference>
<dbReference type="PANTHER" id="PTHR48022:SF77">
    <property type="entry name" value="MAJOR FACILITATOR SUPERFAMILY (MFS) PROFILE DOMAIN-CONTAINING PROTEIN"/>
    <property type="match status" value="1"/>
</dbReference>
<evidence type="ECO:0000256" key="5">
    <source>
        <dbReference type="ARBA" id="ARBA00022989"/>
    </source>
</evidence>
<name>A0A8H4LAM4_9HYPO</name>
<evidence type="ECO:0000259" key="8">
    <source>
        <dbReference type="PROSITE" id="PS50850"/>
    </source>
</evidence>
<evidence type="ECO:0000256" key="6">
    <source>
        <dbReference type="ARBA" id="ARBA00023136"/>
    </source>
</evidence>
<evidence type="ECO:0000256" key="4">
    <source>
        <dbReference type="ARBA" id="ARBA00022692"/>
    </source>
</evidence>
<dbReference type="SUPFAM" id="SSF103473">
    <property type="entry name" value="MFS general substrate transporter"/>
    <property type="match status" value="1"/>
</dbReference>
<feature type="transmembrane region" description="Helical" evidence="7">
    <location>
        <begin position="642"/>
        <end position="663"/>
    </location>
</feature>
<comment type="similarity">
    <text evidence="2">Belongs to the major facilitator superfamily. Sugar transporter (TC 2.A.1.1) family.</text>
</comment>
<evidence type="ECO:0000256" key="1">
    <source>
        <dbReference type="ARBA" id="ARBA00004141"/>
    </source>
</evidence>
<dbReference type="AlphaFoldDB" id="A0A8H4LAM4"/>
<accession>A0A8H4LAM4</accession>
<organism evidence="9 10">
    <name type="scientific">Fusarium albosuccineum</name>
    <dbReference type="NCBI Taxonomy" id="1237068"/>
    <lineage>
        <taxon>Eukaryota</taxon>
        <taxon>Fungi</taxon>
        <taxon>Dikarya</taxon>
        <taxon>Ascomycota</taxon>
        <taxon>Pezizomycotina</taxon>
        <taxon>Sordariomycetes</taxon>
        <taxon>Hypocreomycetidae</taxon>
        <taxon>Hypocreales</taxon>
        <taxon>Nectriaceae</taxon>
        <taxon>Fusarium</taxon>
        <taxon>Fusarium decemcellulare species complex</taxon>
    </lineage>
</organism>
<keyword evidence="10" id="KW-1185">Reference proteome</keyword>
<dbReference type="GO" id="GO:0016020">
    <property type="term" value="C:membrane"/>
    <property type="evidence" value="ECO:0007669"/>
    <property type="project" value="UniProtKB-SubCell"/>
</dbReference>
<feature type="transmembrane region" description="Helical" evidence="7">
    <location>
        <begin position="612"/>
        <end position="635"/>
    </location>
</feature>
<feature type="transmembrane region" description="Helical" evidence="7">
    <location>
        <begin position="675"/>
        <end position="698"/>
    </location>
</feature>
<feature type="transmembrane region" description="Helical" evidence="7">
    <location>
        <begin position="488"/>
        <end position="510"/>
    </location>
</feature>
<dbReference type="FunFam" id="1.20.1250.20:FF:000078">
    <property type="entry name" value="MFS maltose transporter, putative"/>
    <property type="match status" value="1"/>
</dbReference>
<keyword evidence="3" id="KW-0813">Transport</keyword>
<feature type="transmembrane region" description="Helical" evidence="7">
    <location>
        <begin position="744"/>
        <end position="761"/>
    </location>
</feature>
<sequence>MAFPLLTAPTSIPVGDNNIVQPRDMLAGSLGYLVRHEGNESLVQLMKKDGKRGICRVPRDILEFGLPNSKSQILLPRLQFSQAAAPIANQRARDPAGKAILMMWEDIQKNRELLKQFGLRVDVYDGILEDESEKREALNAILASFSNDVWKVLNTPGLPIQPFLGLRQIDSSWPKLKKDEESLIYLRLYTQDQSSSFAKYGGRTVREIPYLRQMEHEESLNDPGKGGTHYREARKYNNRYAIPMMLLKGIRNEVLAMAEMTICSLLRTWNPATIGLTQASISESSLAATMDHRVLMTALSTITDGALQRANFPKFGGVGCNWNCPIQESRNERREWLRYRVTSEDQHVFIRHFGRRDADGEYEISPASLAIMTSMINVGELVGSLAAAPLNDALGRKGVFMTGTGAIIIGVVMQLATTSSRELMTAGRAIMGFGVGNFSATSPLYMGEIAPEALRSPLLMCWQLTLSVSQILAAAINRGVVDSQTTFAYRFPIGFQLIFPLAIVLGIAWVPESPRWLLRRGRSSDATLSLRLLHREDPSYDPAPVMRSIEEDLERERVSEAEGFWAQLVTDPVERRKVVYSAGALVAQQINGIQWFYYFGTVFSKAIGLKDPFLMTLIVFVIQVFVVLAAVLLANKLPRRPLLMITTGIMTVSIFVVGCLGIPGGDPSETIGKVIISFVIIEIVAFNFAWGPLGWTIASEMAVGRNRNKIYAVAVASFWVTVWVTVFTLPYLYYSAHLGPKTGFVYTGLCFVTWAYVYFCVGEVTGRSIEEINGFFRDGIPARHWKKQPRRGEAAHEVGRTSIVGVDKGVKTPPSH</sequence>
<dbReference type="PRINTS" id="PR00171">
    <property type="entry name" value="SUGRTRNSPORT"/>
</dbReference>
<evidence type="ECO:0000313" key="10">
    <source>
        <dbReference type="Proteomes" id="UP000554235"/>
    </source>
</evidence>
<comment type="subcellular location">
    <subcellularLocation>
        <location evidence="1">Membrane</location>
        <topology evidence="1">Multi-pass membrane protein</topology>
    </subcellularLocation>
</comment>
<dbReference type="OrthoDB" id="6133115at2759"/>
<dbReference type="PANTHER" id="PTHR48022">
    <property type="entry name" value="PLASTIDIC GLUCOSE TRANSPORTER 4"/>
    <property type="match status" value="1"/>
</dbReference>
<feature type="domain" description="Major facilitator superfamily (MFS) profile" evidence="8">
    <location>
        <begin position="293"/>
        <end position="765"/>
    </location>
</feature>
<proteinExistence type="inferred from homology"/>
<protein>
    <submittedName>
        <fullName evidence="9">Glucose transporter rco-3</fullName>
    </submittedName>
</protein>
<dbReference type="InterPro" id="IPR003663">
    <property type="entry name" value="Sugar/inositol_transpt"/>
</dbReference>
<evidence type="ECO:0000256" key="7">
    <source>
        <dbReference type="SAM" id="Phobius"/>
    </source>
</evidence>
<dbReference type="EMBL" id="JAADYS010001053">
    <property type="protein sequence ID" value="KAF4465321.1"/>
    <property type="molecule type" value="Genomic_DNA"/>
</dbReference>
<reference evidence="9 10" key="1">
    <citation type="submission" date="2020-01" db="EMBL/GenBank/DDBJ databases">
        <title>Identification and distribution of gene clusters putatively required for synthesis of sphingolipid metabolism inhibitors in phylogenetically diverse species of the filamentous fungus Fusarium.</title>
        <authorList>
            <person name="Kim H.-S."/>
            <person name="Busman M."/>
            <person name="Brown D.W."/>
            <person name="Divon H."/>
            <person name="Uhlig S."/>
            <person name="Proctor R.H."/>
        </authorList>
    </citation>
    <scope>NUCLEOTIDE SEQUENCE [LARGE SCALE GENOMIC DNA]</scope>
    <source>
        <strain evidence="9 10">NRRL 20459</strain>
    </source>
</reference>
<dbReference type="Proteomes" id="UP000554235">
    <property type="component" value="Unassembled WGS sequence"/>
</dbReference>
<keyword evidence="4 7" id="KW-0812">Transmembrane</keyword>
<dbReference type="NCBIfam" id="TIGR00879">
    <property type="entry name" value="SP"/>
    <property type="match status" value="1"/>
</dbReference>
<dbReference type="InterPro" id="IPR050360">
    <property type="entry name" value="MFS_Sugar_Transporters"/>
</dbReference>